<organism evidence="3 4">
    <name type="scientific">Phytophthora infestans</name>
    <name type="common">Potato late blight agent</name>
    <name type="synonym">Botrytis infestans</name>
    <dbReference type="NCBI Taxonomy" id="4787"/>
    <lineage>
        <taxon>Eukaryota</taxon>
        <taxon>Sar</taxon>
        <taxon>Stramenopiles</taxon>
        <taxon>Oomycota</taxon>
        <taxon>Peronosporomycetes</taxon>
        <taxon>Peronosporales</taxon>
        <taxon>Peronosporaceae</taxon>
        <taxon>Phytophthora</taxon>
    </lineage>
</organism>
<sequence>YHTDATSGQRWKCTLSPLPQLRRMSSSSFSSTSSHVSASGSATANDCAWEQVTAKDSCYTQPRSCYNCLNSRLSSGQECVLTPFGLCESSSAYDYTKDYRRPQSASTYPIHYNYFPEVNTTYCEPDDSVCSSCQETTFTVGNNNPSVYCTGTSDCVCIATCESESWWNDTLARLAALLRENNQTTTCPLAASSSSTLATDISASSNLTKPATKDTYAADDECMWYQNSTLCETPRTCYDCLNTALYSGQKCAITPGGYCTTIEAFDFALDYRRVHSDSAAHFFPSTNTTYCEDDDVACAKCRAESFVGAYSGKTNLSAYCTGASDCVCVAFCESPNWKSIVVEEACEAIPTANSNSGSSIPSIAIAGIIVVGLLLAMSAIFQLCNMFRVRQREVRWHNMLAQSIAERRRPPTGLTLELSAWKEMHNGLIADERNDENEGRLADVPDDAPMVTVEEGGGYRPMSPSVPVLPAAPPSPNRSSSTPTLSQTQRVSI</sequence>
<dbReference type="AlphaFoldDB" id="A0A8S9V6Z0"/>
<feature type="non-terminal residue" evidence="3">
    <location>
        <position position="493"/>
    </location>
</feature>
<keyword evidence="2" id="KW-0472">Membrane</keyword>
<dbReference type="EMBL" id="JAACNO010000255">
    <property type="protein sequence ID" value="KAF4148631.1"/>
    <property type="molecule type" value="Genomic_DNA"/>
</dbReference>
<evidence type="ECO:0000256" key="1">
    <source>
        <dbReference type="SAM" id="MobiDB-lite"/>
    </source>
</evidence>
<evidence type="ECO:0000256" key="2">
    <source>
        <dbReference type="SAM" id="Phobius"/>
    </source>
</evidence>
<feature type="transmembrane region" description="Helical" evidence="2">
    <location>
        <begin position="363"/>
        <end position="387"/>
    </location>
</feature>
<protein>
    <submittedName>
        <fullName evidence="3">Uncharacterized protein</fullName>
    </submittedName>
</protein>
<proteinExistence type="predicted"/>
<feature type="region of interest" description="Disordered" evidence="1">
    <location>
        <begin position="453"/>
        <end position="493"/>
    </location>
</feature>
<feature type="compositionally biased region" description="Low complexity" evidence="1">
    <location>
        <begin position="477"/>
        <end position="486"/>
    </location>
</feature>
<accession>A0A8S9V6Z0</accession>
<reference evidence="3" key="1">
    <citation type="submission" date="2020-03" db="EMBL/GenBank/DDBJ databases">
        <title>Hybrid Assembly of Korean Phytophthora infestans isolates.</title>
        <authorList>
            <person name="Prokchorchik M."/>
            <person name="Lee Y."/>
            <person name="Seo J."/>
            <person name="Cho J.-H."/>
            <person name="Park Y.-E."/>
            <person name="Jang D.-C."/>
            <person name="Im J.-S."/>
            <person name="Choi J.-G."/>
            <person name="Park H.-J."/>
            <person name="Lee G.-B."/>
            <person name="Lee Y.-G."/>
            <person name="Hong S.-Y."/>
            <person name="Cho K."/>
            <person name="Sohn K.H."/>
        </authorList>
    </citation>
    <scope>NUCLEOTIDE SEQUENCE</scope>
    <source>
        <strain evidence="3">KR_2_A2</strain>
    </source>
</reference>
<name>A0A8S9V6Z0_PHYIN</name>
<comment type="caution">
    <text evidence="3">The sequence shown here is derived from an EMBL/GenBank/DDBJ whole genome shotgun (WGS) entry which is preliminary data.</text>
</comment>
<evidence type="ECO:0000313" key="4">
    <source>
        <dbReference type="Proteomes" id="UP000704712"/>
    </source>
</evidence>
<keyword evidence="2" id="KW-1133">Transmembrane helix</keyword>
<dbReference type="Proteomes" id="UP000704712">
    <property type="component" value="Unassembled WGS sequence"/>
</dbReference>
<evidence type="ECO:0000313" key="3">
    <source>
        <dbReference type="EMBL" id="KAF4148631.1"/>
    </source>
</evidence>
<keyword evidence="2" id="KW-0812">Transmembrane</keyword>
<gene>
    <name evidence="3" type="ORF">GN958_ATG02186</name>
</gene>